<keyword evidence="5 6" id="KW-0472">Membrane</keyword>
<dbReference type="InterPro" id="IPR023845">
    <property type="entry name" value="DUF3817_TM"/>
</dbReference>
<evidence type="ECO:0000256" key="4">
    <source>
        <dbReference type="ARBA" id="ARBA00022989"/>
    </source>
</evidence>
<name>A0A2R8AF29_9RHOB</name>
<feature type="domain" description="DUF3817" evidence="7">
    <location>
        <begin position="8"/>
        <end position="95"/>
    </location>
</feature>
<proteinExistence type="predicted"/>
<evidence type="ECO:0000259" key="7">
    <source>
        <dbReference type="Pfam" id="PF12823"/>
    </source>
</evidence>
<gene>
    <name evidence="8" type="ORF">POI8812_03183</name>
</gene>
<dbReference type="PANTHER" id="PTHR40077">
    <property type="entry name" value="MEMBRANE PROTEIN-RELATED"/>
    <property type="match status" value="1"/>
</dbReference>
<dbReference type="GO" id="GO:0005886">
    <property type="term" value="C:plasma membrane"/>
    <property type="evidence" value="ECO:0007669"/>
    <property type="project" value="UniProtKB-SubCell"/>
</dbReference>
<evidence type="ECO:0000256" key="1">
    <source>
        <dbReference type="ARBA" id="ARBA00004651"/>
    </source>
</evidence>
<feature type="transmembrane region" description="Helical" evidence="6">
    <location>
        <begin position="71"/>
        <end position="89"/>
    </location>
</feature>
<organism evidence="8 9">
    <name type="scientific">Pontivivens insulae</name>
    <dbReference type="NCBI Taxonomy" id="1639689"/>
    <lineage>
        <taxon>Bacteria</taxon>
        <taxon>Pseudomonadati</taxon>
        <taxon>Pseudomonadota</taxon>
        <taxon>Alphaproteobacteria</taxon>
        <taxon>Rhodobacterales</taxon>
        <taxon>Paracoccaceae</taxon>
        <taxon>Pontivivens</taxon>
    </lineage>
</organism>
<evidence type="ECO:0000256" key="6">
    <source>
        <dbReference type="SAM" id="Phobius"/>
    </source>
</evidence>
<dbReference type="Pfam" id="PF12823">
    <property type="entry name" value="DUF3817"/>
    <property type="match status" value="1"/>
</dbReference>
<evidence type="ECO:0000313" key="8">
    <source>
        <dbReference type="EMBL" id="SPF30839.1"/>
    </source>
</evidence>
<dbReference type="EMBL" id="OMKW01000004">
    <property type="protein sequence ID" value="SPF30839.1"/>
    <property type="molecule type" value="Genomic_DNA"/>
</dbReference>
<evidence type="ECO:0000313" key="9">
    <source>
        <dbReference type="Proteomes" id="UP000244932"/>
    </source>
</evidence>
<evidence type="ECO:0000256" key="5">
    <source>
        <dbReference type="ARBA" id="ARBA00023136"/>
    </source>
</evidence>
<feature type="transmembrane region" description="Helical" evidence="6">
    <location>
        <begin position="48"/>
        <end position="65"/>
    </location>
</feature>
<dbReference type="AlphaFoldDB" id="A0A2R8AF29"/>
<keyword evidence="2" id="KW-1003">Cell membrane</keyword>
<accession>A0A2R8AF29</accession>
<dbReference type="Proteomes" id="UP000244932">
    <property type="component" value="Unassembled WGS sequence"/>
</dbReference>
<dbReference type="PANTHER" id="PTHR40077:SF1">
    <property type="entry name" value="MEMBRANE PROTEIN"/>
    <property type="match status" value="1"/>
</dbReference>
<feature type="transmembrane region" description="Helical" evidence="6">
    <location>
        <begin position="20"/>
        <end position="36"/>
    </location>
</feature>
<evidence type="ECO:0000256" key="2">
    <source>
        <dbReference type="ARBA" id="ARBA00022475"/>
    </source>
</evidence>
<keyword evidence="4 6" id="KW-1133">Transmembrane helix</keyword>
<dbReference type="RefSeq" id="WP_211310415.1">
    <property type="nucleotide sequence ID" value="NZ_OMKW01000004.1"/>
</dbReference>
<evidence type="ECO:0000256" key="3">
    <source>
        <dbReference type="ARBA" id="ARBA00022692"/>
    </source>
</evidence>
<comment type="subcellular location">
    <subcellularLocation>
        <location evidence="1">Cell membrane</location>
        <topology evidence="1">Multi-pass membrane protein</topology>
    </subcellularLocation>
</comment>
<protein>
    <recommendedName>
        <fullName evidence="7">DUF3817 domain-containing protein</fullName>
    </recommendedName>
</protein>
<keyword evidence="3 6" id="KW-0812">Transmembrane</keyword>
<sequence length="106" mass="11486">MVGRGAELRLLRRVGRIEGATLLLLLFVAVPARRLFGFETATGLMGPIHGVAFTLYFHVACAAVFDGRWSFGGIVRVLGAALIPFGTFLNERLLTQQLNARGLSDV</sequence>
<reference evidence="8 9" key="1">
    <citation type="submission" date="2018-03" db="EMBL/GenBank/DDBJ databases">
        <authorList>
            <person name="Keele B.F."/>
        </authorList>
    </citation>
    <scope>NUCLEOTIDE SEQUENCE [LARGE SCALE GENOMIC DNA]</scope>
    <source>
        <strain evidence="8 9">CeCT 8812</strain>
    </source>
</reference>
<keyword evidence="9" id="KW-1185">Reference proteome</keyword>
<dbReference type="NCBIfam" id="TIGR03954">
    <property type="entry name" value="integ_memb_HG"/>
    <property type="match status" value="1"/>
</dbReference>